<evidence type="ECO:0000313" key="2">
    <source>
        <dbReference type="Proteomes" id="UP000595814"/>
    </source>
</evidence>
<reference evidence="1 2" key="1">
    <citation type="journal article" date="2022" name="Int. J. Syst. Evol. Microbiol.">
        <title>Miniphocaeibacter halophilus sp. nov., an ammonium-tolerant acetate-producing bacterium isolated from a biogas system.</title>
        <authorList>
            <person name="Schnurer A."/>
            <person name="Singh A."/>
            <person name="Bi S."/>
            <person name="Qiao W."/>
            <person name="Westerholm M."/>
        </authorList>
    </citation>
    <scope>NUCLEOTIDE SEQUENCE [LARGE SCALE GENOMIC DNA]</scope>
    <source>
        <strain evidence="1 2">AMB_01</strain>
    </source>
</reference>
<accession>A0AC61MMZ4</accession>
<evidence type="ECO:0000313" key="1">
    <source>
        <dbReference type="EMBL" id="QQK06970.1"/>
    </source>
</evidence>
<keyword evidence="2" id="KW-1185">Reference proteome</keyword>
<proteinExistence type="predicted"/>
<dbReference type="Proteomes" id="UP000595814">
    <property type="component" value="Chromosome"/>
</dbReference>
<dbReference type="EMBL" id="CP066744">
    <property type="protein sequence ID" value="QQK06970.1"/>
    <property type="molecule type" value="Genomic_DNA"/>
</dbReference>
<name>A0AC61MMZ4_9FIRM</name>
<organism evidence="1 2">
    <name type="scientific">Miniphocaeibacter halophilus</name>
    <dbReference type="NCBI Taxonomy" id="2931922"/>
    <lineage>
        <taxon>Bacteria</taxon>
        <taxon>Bacillati</taxon>
        <taxon>Bacillota</taxon>
        <taxon>Tissierellia</taxon>
        <taxon>Tissierellales</taxon>
        <taxon>Peptoniphilaceae</taxon>
        <taxon>Miniphocaeibacter</taxon>
    </lineage>
</organism>
<gene>
    <name evidence="1" type="ORF">JFY71_06370</name>
</gene>
<sequence length="87" mass="10095">MLKTDREIARELINKLNIEMSDTKDKKIKNSIIKALKDLEAEDKSFKKSLNKFTEEINGYIIKNRKSISVKNLNIINELSNMSMSFS</sequence>
<protein>
    <submittedName>
        <fullName evidence="1">Uncharacterized protein</fullName>
    </submittedName>
</protein>